<dbReference type="RefSeq" id="WP_042543893.1">
    <property type="nucleotide sequence ID" value="NZ_JXSQ01000008.1"/>
</dbReference>
<evidence type="ECO:0000259" key="3">
    <source>
        <dbReference type="Pfam" id="PF05175"/>
    </source>
</evidence>
<feature type="domain" description="Methyltransferase small" evidence="3">
    <location>
        <begin position="263"/>
        <end position="400"/>
    </location>
</feature>
<dbReference type="InterPro" id="IPR046977">
    <property type="entry name" value="RsmC/RlmG"/>
</dbReference>
<evidence type="ECO:0000313" key="5">
    <source>
        <dbReference type="EMBL" id="KIP52664.1"/>
    </source>
</evidence>
<dbReference type="SUPFAM" id="SSF53335">
    <property type="entry name" value="S-adenosyl-L-methionine-dependent methyltransferases"/>
    <property type="match status" value="1"/>
</dbReference>
<organism evidence="5 6">
    <name type="scientific">Leucobacter komagatae</name>
    <dbReference type="NCBI Taxonomy" id="55969"/>
    <lineage>
        <taxon>Bacteria</taxon>
        <taxon>Bacillati</taxon>
        <taxon>Actinomycetota</taxon>
        <taxon>Actinomycetes</taxon>
        <taxon>Micrococcales</taxon>
        <taxon>Microbacteriaceae</taxon>
        <taxon>Leucobacter</taxon>
    </lineage>
</organism>
<evidence type="ECO:0000256" key="2">
    <source>
        <dbReference type="ARBA" id="ARBA00022679"/>
    </source>
</evidence>
<dbReference type="InterPro" id="IPR058679">
    <property type="entry name" value="RlmG_N"/>
</dbReference>
<dbReference type="InterPro" id="IPR007848">
    <property type="entry name" value="Small_mtfrase_dom"/>
</dbReference>
<evidence type="ECO:0000256" key="1">
    <source>
        <dbReference type="ARBA" id="ARBA00022603"/>
    </source>
</evidence>
<dbReference type="EMBL" id="JXSQ01000008">
    <property type="protein sequence ID" value="KIP52664.1"/>
    <property type="molecule type" value="Genomic_DNA"/>
</dbReference>
<proteinExistence type="predicted"/>
<dbReference type="Gene3D" id="3.40.50.150">
    <property type="entry name" value="Vaccinia Virus protein VP39"/>
    <property type="match status" value="2"/>
</dbReference>
<evidence type="ECO:0000259" key="4">
    <source>
        <dbReference type="Pfam" id="PF26049"/>
    </source>
</evidence>
<reference evidence="5 6" key="1">
    <citation type="submission" date="2015-01" db="EMBL/GenBank/DDBJ databases">
        <title>Draft genome sequence of Leucobacter komagatae strain VKM ST2845.</title>
        <authorList>
            <person name="Karlyshev A.V."/>
            <person name="Kudryashova E.B."/>
        </authorList>
    </citation>
    <scope>NUCLEOTIDE SEQUENCE [LARGE SCALE GENOMIC DNA]</scope>
    <source>
        <strain evidence="5 6">VKM ST2845</strain>
    </source>
</reference>
<dbReference type="InterPro" id="IPR029063">
    <property type="entry name" value="SAM-dependent_MTases_sf"/>
</dbReference>
<dbReference type="CDD" id="cd02440">
    <property type="entry name" value="AdoMet_MTases"/>
    <property type="match status" value="1"/>
</dbReference>
<accession>A0A0D0IM41</accession>
<keyword evidence="1 5" id="KW-0489">Methyltransferase</keyword>
<dbReference type="GO" id="GO:0008757">
    <property type="term" value="F:S-adenosylmethionine-dependent methyltransferase activity"/>
    <property type="evidence" value="ECO:0007669"/>
    <property type="project" value="InterPro"/>
</dbReference>
<dbReference type="Proteomes" id="UP000032120">
    <property type="component" value="Unassembled WGS sequence"/>
</dbReference>
<name>A0A0D0IM41_9MICO</name>
<dbReference type="Pfam" id="PF05175">
    <property type="entry name" value="MTS"/>
    <property type="match status" value="1"/>
</dbReference>
<comment type="caution">
    <text evidence="5">The sequence shown here is derived from an EMBL/GenBank/DDBJ whole genome shotgun (WGS) entry which is preliminary data.</text>
</comment>
<dbReference type="OrthoDB" id="29650at2"/>
<dbReference type="PANTHER" id="PTHR47816:SF4">
    <property type="entry name" value="RIBOSOMAL RNA SMALL SUBUNIT METHYLTRANSFERASE C"/>
    <property type="match status" value="1"/>
</dbReference>
<keyword evidence="2 5" id="KW-0808">Transferase</keyword>
<keyword evidence="6" id="KW-1185">Reference proteome</keyword>
<dbReference type="AlphaFoldDB" id="A0A0D0IM41"/>
<feature type="domain" description="RlmG N-terminal" evidence="4">
    <location>
        <begin position="13"/>
        <end position="183"/>
    </location>
</feature>
<dbReference type="PANTHER" id="PTHR47816">
    <property type="entry name" value="RIBOSOMAL RNA SMALL SUBUNIT METHYLTRANSFERASE C"/>
    <property type="match status" value="1"/>
</dbReference>
<sequence length="405" mass="42330">MEAVAASLEELCSSLSREPDFDAPELQAFDTADLLILTTAAARIRSSAPGSVAIIGDRHGALTLGAAGVLGASGLRTYQDPVLAERALARNADSLGLSDSYANTTLGPELLSGAETVILQLPRGLEALEEIAWKIARFADPGVRIFAGGRVKHMTLAQNEILSRYFGDVSAGLGWRKSRVIQAGDPRPTLASSEPPFPKWGNDRELSFGVAAFGATFGGTKLDHGSRLLLRTLDADWAGDHTHPAKVGGTQTGHAARAAAAPEHVLDLGCGSGVLAVSAALALPTATVVASDQSDAAVRSTALTAEAAGVASRLVIHRADGAEAVSDAWADLVLLNPPFHTGATVHAGVGHRLIRDCARILRPGGELRMVFNSHLGYRPLLEHVIGPVRQLARDATFTVLAATRR</sequence>
<dbReference type="Pfam" id="PF26049">
    <property type="entry name" value="RLMG_N"/>
    <property type="match status" value="1"/>
</dbReference>
<gene>
    <name evidence="5" type="ORF">SD72_07850</name>
</gene>
<evidence type="ECO:0000313" key="6">
    <source>
        <dbReference type="Proteomes" id="UP000032120"/>
    </source>
</evidence>
<dbReference type="GO" id="GO:0032259">
    <property type="term" value="P:methylation"/>
    <property type="evidence" value="ECO:0007669"/>
    <property type="project" value="UniProtKB-KW"/>
</dbReference>
<protein>
    <submittedName>
        <fullName evidence="5">Methyltransferase</fullName>
    </submittedName>
</protein>